<evidence type="ECO:0000313" key="3">
    <source>
        <dbReference type="Proteomes" id="UP000004705"/>
    </source>
</evidence>
<name>H8G646_9PSEU</name>
<dbReference type="EMBL" id="CM001466">
    <property type="protein sequence ID" value="EHY87206.1"/>
    <property type="molecule type" value="Genomic_DNA"/>
</dbReference>
<organism evidence="2 3">
    <name type="scientific">Saccharomonospora azurea NA-128</name>
    <dbReference type="NCBI Taxonomy" id="882081"/>
    <lineage>
        <taxon>Bacteria</taxon>
        <taxon>Bacillati</taxon>
        <taxon>Actinomycetota</taxon>
        <taxon>Actinomycetes</taxon>
        <taxon>Pseudonocardiales</taxon>
        <taxon>Pseudonocardiaceae</taxon>
        <taxon>Saccharomonospora</taxon>
    </lineage>
</organism>
<feature type="domain" description="Bacterial bifunctional deaminase-reductase C-terminal" evidence="1">
    <location>
        <begin position="4"/>
        <end position="158"/>
    </location>
</feature>
<dbReference type="GO" id="GO:0008703">
    <property type="term" value="F:5-amino-6-(5-phosphoribosylamino)uracil reductase activity"/>
    <property type="evidence" value="ECO:0007669"/>
    <property type="project" value="InterPro"/>
</dbReference>
<dbReference type="RefSeq" id="WP_005437836.1">
    <property type="nucleotide sequence ID" value="NZ_CM001466.1"/>
</dbReference>
<dbReference type="Pfam" id="PF01872">
    <property type="entry name" value="RibD_C"/>
    <property type="match status" value="1"/>
</dbReference>
<accession>H8G646</accession>
<dbReference type="InterPro" id="IPR024072">
    <property type="entry name" value="DHFR-like_dom_sf"/>
</dbReference>
<keyword evidence="3" id="KW-1185">Reference proteome</keyword>
<sequence length="181" mass="19326">MGIVRWHTTLSVDGFVAGPDHAMDWAFAYPDPITEAEEVIERTGAILCGRGTYDVGRRPGQRPEAREAFGGAWRGRQFVLTHRPPDDERDPSIEFLSGGIDTAVDTALAAAGGRDLLVLGADVARQCVERGLVDELLVHVVPVLLGGGVRLFDATGVAPVQLGRPAVTVSGAITTLRFRLS</sequence>
<dbReference type="GO" id="GO:0009231">
    <property type="term" value="P:riboflavin biosynthetic process"/>
    <property type="evidence" value="ECO:0007669"/>
    <property type="project" value="InterPro"/>
</dbReference>
<reference evidence="2 3" key="1">
    <citation type="journal article" date="2012" name="Stand. Genomic Sci.">
        <title>Genome sequence of the soil bacterium Saccharomonospora azurea type strain (NA-128(T)).</title>
        <authorList>
            <person name="Klenk H.P."/>
            <person name="Held B."/>
            <person name="Lucas S."/>
            <person name="Lapidus A."/>
            <person name="Copeland A."/>
            <person name="Hammon N."/>
            <person name="Pitluck S."/>
            <person name="Goodwin L.A."/>
            <person name="Han C."/>
            <person name="Tapia R."/>
            <person name="Brambilla E.M."/>
            <person name="Potter G."/>
            <person name="Land M."/>
            <person name="Ivanova N."/>
            <person name="Rohde M."/>
            <person name="Goker M."/>
            <person name="Detter J.C."/>
            <person name="Kyrpides N.C."/>
            <person name="Woyke T."/>
        </authorList>
    </citation>
    <scope>NUCLEOTIDE SEQUENCE [LARGE SCALE GENOMIC DNA]</scope>
    <source>
        <strain evidence="2 3">NA-128</strain>
    </source>
</reference>
<evidence type="ECO:0000313" key="2">
    <source>
        <dbReference type="EMBL" id="EHY87206.1"/>
    </source>
</evidence>
<protein>
    <submittedName>
        <fullName evidence="2">Dihydrofolate reductase</fullName>
    </submittedName>
</protein>
<dbReference type="Proteomes" id="UP000004705">
    <property type="component" value="Chromosome"/>
</dbReference>
<dbReference type="InterPro" id="IPR050765">
    <property type="entry name" value="Riboflavin_Biosynth_HTPR"/>
</dbReference>
<gene>
    <name evidence="2" type="ORF">SacazDRAFT_00219</name>
</gene>
<dbReference type="Gene3D" id="3.40.430.10">
    <property type="entry name" value="Dihydrofolate Reductase, subunit A"/>
    <property type="match status" value="1"/>
</dbReference>
<dbReference type="InterPro" id="IPR002734">
    <property type="entry name" value="RibDG_C"/>
</dbReference>
<evidence type="ECO:0000259" key="1">
    <source>
        <dbReference type="Pfam" id="PF01872"/>
    </source>
</evidence>
<proteinExistence type="predicted"/>
<dbReference type="HOGENOM" id="CLU_043966_3_1_11"/>
<dbReference type="SUPFAM" id="SSF53597">
    <property type="entry name" value="Dihydrofolate reductase-like"/>
    <property type="match status" value="1"/>
</dbReference>
<dbReference type="AlphaFoldDB" id="H8G646"/>
<dbReference type="OrthoDB" id="2313602at2"/>
<dbReference type="PANTHER" id="PTHR38011">
    <property type="entry name" value="DIHYDROFOLATE REDUCTASE FAMILY PROTEIN (AFU_ORTHOLOGUE AFUA_8G06820)"/>
    <property type="match status" value="1"/>
</dbReference>
<dbReference type="PANTHER" id="PTHR38011:SF12">
    <property type="entry name" value="BIFUNCTIONAL DEAMINASE-REDUCTASE DOMAIN PROTEIN"/>
    <property type="match status" value="1"/>
</dbReference>